<dbReference type="Proteomes" id="UP000501690">
    <property type="component" value="Linkage Group LG8"/>
</dbReference>
<evidence type="ECO:0000256" key="13">
    <source>
        <dbReference type="PIRNR" id="PIRNR000641"/>
    </source>
</evidence>
<dbReference type="InterPro" id="IPR011009">
    <property type="entry name" value="Kinase-like_dom_sf"/>
</dbReference>
<dbReference type="InterPro" id="IPR000719">
    <property type="entry name" value="Prot_kinase_dom"/>
</dbReference>
<comment type="subcellular location">
    <subcellularLocation>
        <location evidence="1">Membrane</location>
        <topology evidence="1">Single-pass membrane protein</topology>
    </subcellularLocation>
</comment>
<evidence type="ECO:0000256" key="7">
    <source>
        <dbReference type="ARBA" id="ARBA00022777"/>
    </source>
</evidence>
<dbReference type="AlphaFoldDB" id="A0A4D6MVL1"/>
<dbReference type="InterPro" id="IPR008271">
    <property type="entry name" value="Ser/Thr_kinase_AS"/>
</dbReference>
<dbReference type="GO" id="GO:0048544">
    <property type="term" value="P:recognition of pollen"/>
    <property type="evidence" value="ECO:0007669"/>
    <property type="project" value="InterPro"/>
</dbReference>
<gene>
    <name evidence="19" type="ORF">DEO72_LG8g2699</name>
</gene>
<keyword evidence="11" id="KW-1015">Disulfide bond</keyword>
<keyword evidence="4 15" id="KW-0812">Transmembrane</keyword>
<evidence type="ECO:0000256" key="16">
    <source>
        <dbReference type="SAM" id="SignalP"/>
    </source>
</evidence>
<dbReference type="InterPro" id="IPR036426">
    <property type="entry name" value="Bulb-type_lectin_dom_sf"/>
</dbReference>
<keyword evidence="20" id="KW-1185">Reference proteome</keyword>
<proteinExistence type="inferred from homology"/>
<dbReference type="InterPro" id="IPR017441">
    <property type="entry name" value="Protein_kinase_ATP_BS"/>
</dbReference>
<dbReference type="InterPro" id="IPR001480">
    <property type="entry name" value="Bulb-type_lectin_dom"/>
</dbReference>
<dbReference type="Pfam" id="PF01453">
    <property type="entry name" value="B_lectin"/>
    <property type="match status" value="1"/>
</dbReference>
<dbReference type="SMART" id="SM00220">
    <property type="entry name" value="S_TKc"/>
    <property type="match status" value="1"/>
</dbReference>
<dbReference type="PANTHER" id="PTHR47974">
    <property type="entry name" value="OS07G0415500 PROTEIN"/>
    <property type="match status" value="1"/>
</dbReference>
<evidence type="ECO:0000256" key="9">
    <source>
        <dbReference type="ARBA" id="ARBA00022989"/>
    </source>
</evidence>
<dbReference type="PROSITE" id="PS50927">
    <property type="entry name" value="BULB_LECTIN"/>
    <property type="match status" value="1"/>
</dbReference>
<keyword evidence="7 13" id="KW-0418">Kinase</keyword>
<sequence length="845" mass="94726">MASSTLCFVLLLSLMLFHNFHASSSLSLSVENFKKDVIESSPEKTFTAGFYAVGENAFCFAIWYTRSPDTVVWMANRDQPVNGKRSTLSLLTTGNLVLTDAGQFQVWSTNTAAESRQVQLRLHDNGNLVLLESRNSSSEVVMWQSFHFPTDTLLPGQSLTKSSSLVSSRSGSNYSSGFYRLFFDSENVLRIMYQGPQVSSVYWPDPWLQNNNFGNGGAGNGRSTYNDSRVAVLDDLGYLVSSDNFTFRSIDYGTVLQRRLTLDHDGGARMYSRNNGEEKWTMAGEFRSHPCYVHGICGANSYCKYDPPSGRKCSCLPGHSWVDSEDWSQGCKPTFEILCSSNNNRTEDETRFLRIPDVDFYGYDYGYFGNYTYQQCENLCSQMCECRGFQHSFSVENAFFQCYPKTHLRNGNSQPGFMGSFFLKLPSSSRVEFENNIKKNGLVCGGDSDQGAELLHRSYVKEGENGSVKFMLWFASALGGVELVCIFLVWCFLFRNNRTLPSGAEGQGYVLAAAVGFRKFSYSELKQATKGFNEEIGRGGGGTVYKGVLEDNQIVAIKRLHEVANQGENNQIVAIKRLHEVANQGESELLAEVSIIGRLNHMNVICMLGYCAEGKDRLLVYEYMETGSLAQNLSSASTVLDWSKRYIIALGTARGLAYLHEECLEWILHCDIKPQNILLDSDYKPKVGDFGLSKLLNRNNLNNSSFSRIRGTRGYMAPEWVFNLPITSKVDVYSYGIVVLEMITGRSPTTGAPITELEAESTHHERLVTWVREKRMKGSENGSSWVDQIVDPALGTNYDMNEVEILATVALECVEEEKNARPSMSRVTEKLQSHMHTIVDVLNKE</sequence>
<keyword evidence="3 13" id="KW-0808">Transferase</keyword>
<organism evidence="19 20">
    <name type="scientific">Vigna unguiculata</name>
    <name type="common">Cowpea</name>
    <dbReference type="NCBI Taxonomy" id="3917"/>
    <lineage>
        <taxon>Eukaryota</taxon>
        <taxon>Viridiplantae</taxon>
        <taxon>Streptophyta</taxon>
        <taxon>Embryophyta</taxon>
        <taxon>Tracheophyta</taxon>
        <taxon>Spermatophyta</taxon>
        <taxon>Magnoliopsida</taxon>
        <taxon>eudicotyledons</taxon>
        <taxon>Gunneridae</taxon>
        <taxon>Pentapetalae</taxon>
        <taxon>rosids</taxon>
        <taxon>fabids</taxon>
        <taxon>Fabales</taxon>
        <taxon>Fabaceae</taxon>
        <taxon>Papilionoideae</taxon>
        <taxon>50 kb inversion clade</taxon>
        <taxon>NPAAA clade</taxon>
        <taxon>indigoferoid/millettioid clade</taxon>
        <taxon>Phaseoleae</taxon>
        <taxon>Vigna</taxon>
    </lineage>
</organism>
<feature type="chain" id="PRO_5020035203" description="Receptor-like serine/threonine-protein kinase" evidence="16">
    <location>
        <begin position="23"/>
        <end position="845"/>
    </location>
</feature>
<evidence type="ECO:0000256" key="14">
    <source>
        <dbReference type="PROSITE-ProRule" id="PRU10141"/>
    </source>
</evidence>
<evidence type="ECO:0000256" key="12">
    <source>
        <dbReference type="ARBA" id="ARBA00023180"/>
    </source>
</evidence>
<dbReference type="PROSITE" id="PS00107">
    <property type="entry name" value="PROTEIN_KINASE_ATP"/>
    <property type="match status" value="1"/>
</dbReference>
<feature type="transmembrane region" description="Helical" evidence="15">
    <location>
        <begin position="470"/>
        <end position="493"/>
    </location>
</feature>
<evidence type="ECO:0000256" key="11">
    <source>
        <dbReference type="ARBA" id="ARBA00023157"/>
    </source>
</evidence>
<keyword evidence="5 16" id="KW-0732">Signal</keyword>
<dbReference type="SUPFAM" id="SSF56112">
    <property type="entry name" value="Protein kinase-like (PK-like)"/>
    <property type="match status" value="1"/>
</dbReference>
<dbReference type="FunFam" id="1.10.510.10:FF:000302">
    <property type="entry name" value="Serine/threonine-protein kinase"/>
    <property type="match status" value="1"/>
</dbReference>
<keyword evidence="19" id="KW-0675">Receptor</keyword>
<feature type="binding site" evidence="14">
    <location>
        <position position="558"/>
    </location>
    <ligand>
        <name>ATP</name>
        <dbReference type="ChEBI" id="CHEBI:30616"/>
    </ligand>
</feature>
<evidence type="ECO:0000256" key="6">
    <source>
        <dbReference type="ARBA" id="ARBA00022741"/>
    </source>
</evidence>
<dbReference type="EC" id="2.7.11.1" evidence="13"/>
<keyword evidence="9 15" id="KW-1133">Transmembrane helix</keyword>
<evidence type="ECO:0000256" key="8">
    <source>
        <dbReference type="ARBA" id="ARBA00022840"/>
    </source>
</evidence>
<dbReference type="CDD" id="cd00028">
    <property type="entry name" value="B_lectin"/>
    <property type="match status" value="1"/>
</dbReference>
<evidence type="ECO:0000256" key="4">
    <source>
        <dbReference type="ARBA" id="ARBA00022692"/>
    </source>
</evidence>
<dbReference type="Gene3D" id="1.10.510.10">
    <property type="entry name" value="Transferase(Phosphotransferase) domain 1"/>
    <property type="match status" value="1"/>
</dbReference>
<evidence type="ECO:0000256" key="5">
    <source>
        <dbReference type="ARBA" id="ARBA00022729"/>
    </source>
</evidence>
<accession>A0A4D6MVL1</accession>
<evidence type="ECO:0000313" key="19">
    <source>
        <dbReference type="EMBL" id="QCE04662.1"/>
    </source>
</evidence>
<evidence type="ECO:0000313" key="20">
    <source>
        <dbReference type="Proteomes" id="UP000501690"/>
    </source>
</evidence>
<feature type="domain" description="Protein kinase" evidence="17">
    <location>
        <begin position="530"/>
        <end position="839"/>
    </location>
</feature>
<keyword evidence="10 15" id="KW-0472">Membrane</keyword>
<dbReference type="GO" id="GO:0005524">
    <property type="term" value="F:ATP binding"/>
    <property type="evidence" value="ECO:0007669"/>
    <property type="project" value="UniProtKB-UniRule"/>
</dbReference>
<keyword evidence="8 13" id="KW-0067">ATP-binding</keyword>
<dbReference type="PANTHER" id="PTHR47974:SF3">
    <property type="entry name" value="RECEPTOR-LIKE SERINE_THREONINE-PROTEIN KINASE"/>
    <property type="match status" value="1"/>
</dbReference>
<comment type="catalytic activity">
    <reaction evidence="13">
        <text>L-seryl-[protein] + ATP = O-phospho-L-seryl-[protein] + ADP + H(+)</text>
        <dbReference type="Rhea" id="RHEA:17989"/>
        <dbReference type="Rhea" id="RHEA-COMP:9863"/>
        <dbReference type="Rhea" id="RHEA-COMP:11604"/>
        <dbReference type="ChEBI" id="CHEBI:15378"/>
        <dbReference type="ChEBI" id="CHEBI:29999"/>
        <dbReference type="ChEBI" id="CHEBI:30616"/>
        <dbReference type="ChEBI" id="CHEBI:83421"/>
        <dbReference type="ChEBI" id="CHEBI:456216"/>
        <dbReference type="EC" id="2.7.11.1"/>
    </reaction>
</comment>
<comment type="catalytic activity">
    <reaction evidence="13">
        <text>L-threonyl-[protein] + ATP = O-phospho-L-threonyl-[protein] + ADP + H(+)</text>
        <dbReference type="Rhea" id="RHEA:46608"/>
        <dbReference type="Rhea" id="RHEA-COMP:11060"/>
        <dbReference type="Rhea" id="RHEA-COMP:11605"/>
        <dbReference type="ChEBI" id="CHEBI:15378"/>
        <dbReference type="ChEBI" id="CHEBI:30013"/>
        <dbReference type="ChEBI" id="CHEBI:30616"/>
        <dbReference type="ChEBI" id="CHEBI:61977"/>
        <dbReference type="ChEBI" id="CHEBI:456216"/>
        <dbReference type="EC" id="2.7.11.1"/>
    </reaction>
</comment>
<comment type="similarity">
    <text evidence="13">Belongs to the protein kinase superfamily. Ser/Thr protein kinase family.</text>
</comment>
<dbReference type="Pfam" id="PF00954">
    <property type="entry name" value="S_locus_glycop"/>
    <property type="match status" value="1"/>
</dbReference>
<evidence type="ECO:0000256" key="1">
    <source>
        <dbReference type="ARBA" id="ARBA00004167"/>
    </source>
</evidence>
<evidence type="ECO:0000256" key="10">
    <source>
        <dbReference type="ARBA" id="ARBA00023136"/>
    </source>
</evidence>
<feature type="signal peptide" evidence="16">
    <location>
        <begin position="1"/>
        <end position="22"/>
    </location>
</feature>
<evidence type="ECO:0000256" key="15">
    <source>
        <dbReference type="SAM" id="Phobius"/>
    </source>
</evidence>
<keyword evidence="6 13" id="KW-0547">Nucleotide-binding</keyword>
<dbReference type="Gene3D" id="3.30.200.20">
    <property type="entry name" value="Phosphorylase Kinase, domain 1"/>
    <property type="match status" value="2"/>
</dbReference>
<dbReference type="Pfam" id="PF00069">
    <property type="entry name" value="Pkinase"/>
    <property type="match status" value="1"/>
</dbReference>
<dbReference type="SUPFAM" id="SSF51110">
    <property type="entry name" value="alpha-D-mannose-specific plant lectins"/>
    <property type="match status" value="1"/>
</dbReference>
<dbReference type="GO" id="GO:0016020">
    <property type="term" value="C:membrane"/>
    <property type="evidence" value="ECO:0007669"/>
    <property type="project" value="UniProtKB-SubCell"/>
</dbReference>
<dbReference type="InterPro" id="IPR000858">
    <property type="entry name" value="S_locus_glycoprot_dom"/>
</dbReference>
<dbReference type="SMART" id="SM00108">
    <property type="entry name" value="B_lectin"/>
    <property type="match status" value="1"/>
</dbReference>
<protein>
    <recommendedName>
        <fullName evidence="13">Receptor-like serine/threonine-protein kinase</fullName>
        <ecNumber evidence="13">2.7.11.1</ecNumber>
    </recommendedName>
</protein>
<dbReference type="Gene3D" id="2.90.10.10">
    <property type="entry name" value="Bulb-type lectin domain"/>
    <property type="match status" value="1"/>
</dbReference>
<name>A0A4D6MVL1_VIGUN</name>
<keyword evidence="12" id="KW-0325">Glycoprotein</keyword>
<feature type="domain" description="Bulb-type lectin" evidence="18">
    <location>
        <begin position="23"/>
        <end position="143"/>
    </location>
</feature>
<dbReference type="EMBL" id="CP039352">
    <property type="protein sequence ID" value="QCE04662.1"/>
    <property type="molecule type" value="Genomic_DNA"/>
</dbReference>
<dbReference type="GO" id="GO:0106310">
    <property type="term" value="F:protein serine kinase activity"/>
    <property type="evidence" value="ECO:0007669"/>
    <property type="project" value="RHEA"/>
</dbReference>
<reference evidence="19 20" key="1">
    <citation type="submission" date="2019-04" db="EMBL/GenBank/DDBJ databases">
        <title>An improved genome assembly and genetic linkage map for asparagus bean, Vigna unguiculata ssp. sesquipedialis.</title>
        <authorList>
            <person name="Xia Q."/>
            <person name="Zhang R."/>
            <person name="Dong Y."/>
        </authorList>
    </citation>
    <scope>NUCLEOTIDE SEQUENCE [LARGE SCALE GENOMIC DNA]</scope>
    <source>
        <tissue evidence="19">Leaf</tissue>
    </source>
</reference>
<dbReference type="InterPro" id="IPR024171">
    <property type="entry name" value="SRK-like_kinase"/>
</dbReference>
<dbReference type="PROSITE" id="PS50011">
    <property type="entry name" value="PROTEIN_KINASE_DOM"/>
    <property type="match status" value="1"/>
</dbReference>
<evidence type="ECO:0000259" key="18">
    <source>
        <dbReference type="PROSITE" id="PS50927"/>
    </source>
</evidence>
<dbReference type="PROSITE" id="PS00108">
    <property type="entry name" value="PROTEIN_KINASE_ST"/>
    <property type="match status" value="1"/>
</dbReference>
<evidence type="ECO:0000259" key="17">
    <source>
        <dbReference type="PROSITE" id="PS50011"/>
    </source>
</evidence>
<evidence type="ECO:0000256" key="3">
    <source>
        <dbReference type="ARBA" id="ARBA00022679"/>
    </source>
</evidence>
<dbReference type="GO" id="GO:0004674">
    <property type="term" value="F:protein serine/threonine kinase activity"/>
    <property type="evidence" value="ECO:0007669"/>
    <property type="project" value="UniProtKB-KW"/>
</dbReference>
<keyword evidence="2 13" id="KW-0723">Serine/threonine-protein kinase</keyword>
<evidence type="ECO:0000256" key="2">
    <source>
        <dbReference type="ARBA" id="ARBA00022527"/>
    </source>
</evidence>
<dbReference type="PIRSF" id="PIRSF000641">
    <property type="entry name" value="SRK"/>
    <property type="match status" value="1"/>
</dbReference>